<dbReference type="PROSITE" id="PS50949">
    <property type="entry name" value="HTH_GNTR"/>
    <property type="match status" value="1"/>
</dbReference>
<dbReference type="EMBL" id="RBWV01000009">
    <property type="protein sequence ID" value="RKS80026.1"/>
    <property type="molecule type" value="Genomic_DNA"/>
</dbReference>
<gene>
    <name evidence="5" type="ORF">CLV35_0444</name>
</gene>
<protein>
    <submittedName>
        <fullName evidence="5">GntR family transcriptional regulator</fullName>
    </submittedName>
</protein>
<evidence type="ECO:0000256" key="2">
    <source>
        <dbReference type="ARBA" id="ARBA00023125"/>
    </source>
</evidence>
<dbReference type="OrthoDB" id="8584262at2"/>
<accession>A0A420XT71</accession>
<dbReference type="Pfam" id="PF00392">
    <property type="entry name" value="GntR"/>
    <property type="match status" value="1"/>
</dbReference>
<reference evidence="5 6" key="1">
    <citation type="submission" date="2018-10" db="EMBL/GenBank/DDBJ databases">
        <title>Genomic Encyclopedia of Archaeal and Bacterial Type Strains, Phase II (KMG-II): from individual species to whole genera.</title>
        <authorList>
            <person name="Goeker M."/>
        </authorList>
    </citation>
    <scope>NUCLEOTIDE SEQUENCE [LARGE SCALE GENOMIC DNA]</scope>
    <source>
        <strain evidence="5 6">RP-AC37</strain>
    </source>
</reference>
<dbReference type="InParanoid" id="A0A420XT71"/>
<keyword evidence="3" id="KW-0804">Transcription</keyword>
<dbReference type="AlphaFoldDB" id="A0A420XT71"/>
<dbReference type="InterPro" id="IPR036390">
    <property type="entry name" value="WH_DNA-bd_sf"/>
</dbReference>
<keyword evidence="6" id="KW-1185">Reference proteome</keyword>
<dbReference type="GO" id="GO:0003677">
    <property type="term" value="F:DNA binding"/>
    <property type="evidence" value="ECO:0007669"/>
    <property type="project" value="UniProtKB-KW"/>
</dbReference>
<dbReference type="FunCoup" id="A0A420XT71">
    <property type="interactions" value="3"/>
</dbReference>
<dbReference type="SUPFAM" id="SSF64288">
    <property type="entry name" value="Chorismate lyase-like"/>
    <property type="match status" value="1"/>
</dbReference>
<evidence type="ECO:0000256" key="3">
    <source>
        <dbReference type="ARBA" id="ARBA00023163"/>
    </source>
</evidence>
<dbReference type="SMART" id="SM00866">
    <property type="entry name" value="UTRA"/>
    <property type="match status" value="1"/>
</dbReference>
<proteinExistence type="predicted"/>
<dbReference type="GO" id="GO:0003700">
    <property type="term" value="F:DNA-binding transcription factor activity"/>
    <property type="evidence" value="ECO:0007669"/>
    <property type="project" value="InterPro"/>
</dbReference>
<evidence type="ECO:0000259" key="4">
    <source>
        <dbReference type="PROSITE" id="PS50949"/>
    </source>
</evidence>
<evidence type="ECO:0000256" key="1">
    <source>
        <dbReference type="ARBA" id="ARBA00023015"/>
    </source>
</evidence>
<sequence length="253" mass="27431">MTSTSFDRPDLSRGPDPAYVQVRNYLADQIAQGHLHEGSRLMPERVLATELGVSRVTIRRSLQELVNEGVLTPSHGRGWFVTSAALSEVPSALRSFTETVLAEGHSLQTRHISTETEAATPAQAKSLGLRSGTQLLAVTRLRVVDGAPVALTTSHLPLRRFRSLRGADLTDASLYELLASEFDVQPSRSELTVSAAAAEAPNAKLLGLRSGAPVLVISQTTSDQDDVAFELGTTLYRPEYYQFSTSVSRGSRR</sequence>
<keyword evidence="2" id="KW-0238">DNA-binding</keyword>
<dbReference type="InterPro" id="IPR011663">
    <property type="entry name" value="UTRA"/>
</dbReference>
<evidence type="ECO:0000313" key="5">
    <source>
        <dbReference type="EMBL" id="RKS80026.1"/>
    </source>
</evidence>
<dbReference type="Gene3D" id="3.40.1410.10">
    <property type="entry name" value="Chorismate lyase-like"/>
    <property type="match status" value="1"/>
</dbReference>
<dbReference type="SMART" id="SM00345">
    <property type="entry name" value="HTH_GNTR"/>
    <property type="match status" value="1"/>
</dbReference>
<dbReference type="PRINTS" id="PR00035">
    <property type="entry name" value="HTHGNTR"/>
</dbReference>
<dbReference type="InterPro" id="IPR028978">
    <property type="entry name" value="Chorismate_lyase_/UTRA_dom_sf"/>
</dbReference>
<dbReference type="RefSeq" id="WP_121191766.1">
    <property type="nucleotide sequence ID" value="NZ_RBWV01000009.1"/>
</dbReference>
<dbReference type="Gene3D" id="1.10.10.10">
    <property type="entry name" value="Winged helix-like DNA-binding domain superfamily/Winged helix DNA-binding domain"/>
    <property type="match status" value="1"/>
</dbReference>
<dbReference type="Pfam" id="PF07702">
    <property type="entry name" value="UTRA"/>
    <property type="match status" value="1"/>
</dbReference>
<name>A0A420XT71_9ACTN</name>
<evidence type="ECO:0000313" key="6">
    <source>
        <dbReference type="Proteomes" id="UP000281955"/>
    </source>
</evidence>
<comment type="caution">
    <text evidence="5">The sequence shown here is derived from an EMBL/GenBank/DDBJ whole genome shotgun (WGS) entry which is preliminary data.</text>
</comment>
<feature type="domain" description="HTH gntR-type" evidence="4">
    <location>
        <begin position="16"/>
        <end position="84"/>
    </location>
</feature>
<dbReference type="Proteomes" id="UP000281955">
    <property type="component" value="Unassembled WGS sequence"/>
</dbReference>
<organism evidence="5 6">
    <name type="scientific">Motilibacter peucedani</name>
    <dbReference type="NCBI Taxonomy" id="598650"/>
    <lineage>
        <taxon>Bacteria</taxon>
        <taxon>Bacillati</taxon>
        <taxon>Actinomycetota</taxon>
        <taxon>Actinomycetes</taxon>
        <taxon>Motilibacterales</taxon>
        <taxon>Motilibacteraceae</taxon>
        <taxon>Motilibacter</taxon>
    </lineage>
</organism>
<dbReference type="InterPro" id="IPR050679">
    <property type="entry name" value="Bact_HTH_transcr_reg"/>
</dbReference>
<dbReference type="PANTHER" id="PTHR44846">
    <property type="entry name" value="MANNOSYL-D-GLYCERATE TRANSPORT/METABOLISM SYSTEM REPRESSOR MNGR-RELATED"/>
    <property type="match status" value="1"/>
</dbReference>
<dbReference type="SUPFAM" id="SSF46785">
    <property type="entry name" value="Winged helix' DNA-binding domain"/>
    <property type="match status" value="1"/>
</dbReference>
<dbReference type="InterPro" id="IPR036388">
    <property type="entry name" value="WH-like_DNA-bd_sf"/>
</dbReference>
<dbReference type="InterPro" id="IPR000524">
    <property type="entry name" value="Tscrpt_reg_HTH_GntR"/>
</dbReference>
<dbReference type="CDD" id="cd07377">
    <property type="entry name" value="WHTH_GntR"/>
    <property type="match status" value="1"/>
</dbReference>
<keyword evidence="1" id="KW-0805">Transcription regulation</keyword>